<reference evidence="4" key="1">
    <citation type="submission" date="2010-02" db="EMBL/GenBank/DDBJ databases">
        <title>Complete sequence of Aciduliprofundum boonei T469.</title>
        <authorList>
            <consortium name="US DOE Joint Genome Institute"/>
            <person name="Lucas S."/>
            <person name="Copeland A."/>
            <person name="Lapidus A."/>
            <person name="Cheng J.-F."/>
            <person name="Bruce D."/>
            <person name="Goodwin L."/>
            <person name="Pitluck S."/>
            <person name="Saunders E."/>
            <person name="Detter J.C."/>
            <person name="Han C."/>
            <person name="Tapia R."/>
            <person name="Land M."/>
            <person name="Hauser L."/>
            <person name="Kyrpides N."/>
            <person name="Mikhailova N."/>
            <person name="Flores G."/>
            <person name="Reysenbach A.-L."/>
            <person name="Woyke T."/>
        </authorList>
    </citation>
    <scope>NUCLEOTIDE SEQUENCE</scope>
    <source>
        <strain evidence="4">T469</strain>
    </source>
</reference>
<dbReference type="EMBL" id="CP001941">
    <property type="protein sequence ID" value="ADD08251.1"/>
    <property type="molecule type" value="Genomic_DNA"/>
</dbReference>
<accession>B5IAA9</accession>
<dbReference type="eggNOG" id="arCOG01178">
    <property type="taxonomic scope" value="Archaea"/>
</dbReference>
<proteinExistence type="predicted"/>
<dbReference type="GO" id="GO:0005524">
    <property type="term" value="F:ATP binding"/>
    <property type="evidence" value="ECO:0007669"/>
    <property type="project" value="UniProtKB-KW"/>
</dbReference>
<feature type="domain" description="GvpD P-loop" evidence="3">
    <location>
        <begin position="9"/>
        <end position="194"/>
    </location>
</feature>
<dbReference type="HOGENOM" id="CLU_625009_0_0_2"/>
<protein>
    <submittedName>
        <fullName evidence="4">GvpD gas vesicle</fullName>
    </submittedName>
</protein>
<name>B5IAA9_ACIB4</name>
<evidence type="ECO:0000256" key="2">
    <source>
        <dbReference type="ARBA" id="ARBA00022840"/>
    </source>
</evidence>
<dbReference type="InterPro" id="IPR009788">
    <property type="entry name" value="GvpD_P-loop"/>
</dbReference>
<dbReference type="InterPro" id="IPR027417">
    <property type="entry name" value="P-loop_NTPase"/>
</dbReference>
<dbReference type="KEGG" id="abi:Aboo_0440"/>
<sequence length="438" mass="49617">MIPQEVIGFFKNKGGHSLIIKGEPGSGKTTFALEILNSLKDHFEIQYLSSRVADDVLFLQFPWLENVLKKKIKKSNSKKIKREELNKLEGLIEEGLMEEKATFTENEAIFEIGSMMPEIDEIYDFVENVHPKKALVCVDSIDGLSEKYGVPAEKLLYTLQKDLVEEGVANIVFVLESSGFENIEYLGDGVISLHHEPWNSSWKRYMYIKKLRGSPIKRSKYIYTLEGGHFNVLNYNNFSLDNIKSIDLSNLISYLESIDSSSLNLIISPNFPVELLQAIVLSFLKMSKEDSLIIPPISYPSTKVKEHSSKFLDKDVKTAGFNKEKADIILEGSDMLIELSPDIVNYHIKEGANVIISLDTLLGLYGDLRDLPRLIERMKRSHRVILLSWNNEINAGIERTINMVMMENIPVINDSKSAKAIIPKMSNDGISLELIPLM</sequence>
<organism evidence="4 5">
    <name type="scientific">Aciduliprofundum boonei (strain DSM 19572 / T469)</name>
    <dbReference type="NCBI Taxonomy" id="439481"/>
    <lineage>
        <taxon>Archaea</taxon>
        <taxon>Methanobacteriati</taxon>
        <taxon>Thermoplasmatota</taxon>
        <taxon>DHVE2 group</taxon>
        <taxon>Candidatus Aciduliprofundum</taxon>
    </lineage>
</organism>
<gene>
    <name evidence="4" type="ordered locus">Aboo_0440</name>
</gene>
<evidence type="ECO:0000256" key="1">
    <source>
        <dbReference type="ARBA" id="ARBA00022741"/>
    </source>
</evidence>
<dbReference type="GeneID" id="8827383"/>
<dbReference type="SUPFAM" id="SSF52540">
    <property type="entry name" value="P-loop containing nucleoside triphosphate hydrolases"/>
    <property type="match status" value="1"/>
</dbReference>
<dbReference type="Gene3D" id="3.40.50.300">
    <property type="entry name" value="P-loop containing nucleotide triphosphate hydrolases"/>
    <property type="match status" value="1"/>
</dbReference>
<dbReference type="RefSeq" id="WP_008082270.1">
    <property type="nucleotide sequence ID" value="NC_013926.1"/>
</dbReference>
<keyword evidence="2" id="KW-0067">ATP-binding</keyword>
<dbReference type="OrthoDB" id="49590at2157"/>
<dbReference type="Pfam" id="PF07088">
    <property type="entry name" value="GvpD_P-loop"/>
    <property type="match status" value="1"/>
</dbReference>
<dbReference type="PANTHER" id="PTHR43637:SF2">
    <property type="entry name" value="PROTEIN GVPD 1"/>
    <property type="match status" value="1"/>
</dbReference>
<dbReference type="PANTHER" id="PTHR43637">
    <property type="entry name" value="UPF0273 PROTEIN TM_0370"/>
    <property type="match status" value="1"/>
</dbReference>
<dbReference type="STRING" id="439481.Aboo_0440"/>
<evidence type="ECO:0000313" key="4">
    <source>
        <dbReference type="EMBL" id="ADD08251.1"/>
    </source>
</evidence>
<evidence type="ECO:0000259" key="3">
    <source>
        <dbReference type="Pfam" id="PF07088"/>
    </source>
</evidence>
<evidence type="ECO:0000313" key="5">
    <source>
        <dbReference type="Proteomes" id="UP000001400"/>
    </source>
</evidence>
<keyword evidence="5" id="KW-1185">Reference proteome</keyword>
<keyword evidence="1" id="KW-0547">Nucleotide-binding</keyword>
<dbReference type="Proteomes" id="UP000001400">
    <property type="component" value="Chromosome"/>
</dbReference>
<dbReference type="AlphaFoldDB" id="B5IAA9"/>